<evidence type="ECO:0000313" key="2">
    <source>
        <dbReference type="Proteomes" id="UP000002487"/>
    </source>
</evidence>
<proteinExistence type="predicted"/>
<dbReference type="Proteomes" id="UP000002487">
    <property type="component" value="Chromosome"/>
</dbReference>
<dbReference type="EMBL" id="AE010299">
    <property type="protein sequence ID" value="AAM07428.1"/>
    <property type="molecule type" value="Genomic_DNA"/>
</dbReference>
<organism evidence="1 2">
    <name type="scientific">Methanosarcina acetivorans (strain ATCC 35395 / DSM 2834 / JCM 12185 / C2A)</name>
    <dbReference type="NCBI Taxonomy" id="188937"/>
    <lineage>
        <taxon>Archaea</taxon>
        <taxon>Methanobacteriati</taxon>
        <taxon>Methanobacteriota</taxon>
        <taxon>Stenosarchaea group</taxon>
        <taxon>Methanomicrobia</taxon>
        <taxon>Methanosarcinales</taxon>
        <taxon>Methanosarcinaceae</taxon>
        <taxon>Methanosarcina</taxon>
    </lineage>
</organism>
<gene>
    <name evidence="1" type="ordered locus">MA_4080</name>
</gene>
<dbReference type="EnsemblBacteria" id="AAM07428">
    <property type="protein sequence ID" value="AAM07428"/>
    <property type="gene ID" value="MA_4080"/>
</dbReference>
<accession>Q8TIR2</accession>
<dbReference type="KEGG" id="mac:MA_4080"/>
<dbReference type="HOGENOM" id="CLU_2115461_0_0_2"/>
<reference evidence="1 2" key="1">
    <citation type="journal article" date="2002" name="Genome Res.">
        <title>The genome of Methanosarcina acetivorans reveals extensive metabolic and physiological diversity.</title>
        <authorList>
            <person name="Galagan J.E."/>
            <person name="Nusbaum C."/>
            <person name="Roy A."/>
            <person name="Endrizzi M.G."/>
            <person name="Macdonald P."/>
            <person name="FitzHugh W."/>
            <person name="Calvo S."/>
            <person name="Engels R."/>
            <person name="Smirnov S."/>
            <person name="Atnoor D."/>
            <person name="Brown A."/>
            <person name="Allen N."/>
            <person name="Naylor J."/>
            <person name="Stange-Thomann N."/>
            <person name="DeArellano K."/>
            <person name="Johnson R."/>
            <person name="Linton L."/>
            <person name="McEwan P."/>
            <person name="McKernan K."/>
            <person name="Talamas J."/>
            <person name="Tirrell A."/>
            <person name="Ye W."/>
            <person name="Zimmer A."/>
            <person name="Barber R.D."/>
            <person name="Cann I."/>
            <person name="Graham D.E."/>
            <person name="Grahame D.A."/>
            <person name="Guss A."/>
            <person name="Hedderich R."/>
            <person name="Ingram-Smith C."/>
            <person name="Kuettner C.H."/>
            <person name="Krzycki J.A."/>
            <person name="Leigh J.A."/>
            <person name="Li W."/>
            <person name="Liu J."/>
            <person name="Mukhopadhyay B."/>
            <person name="Reeve J.N."/>
            <person name="Smith K."/>
            <person name="Springer T.A."/>
            <person name="Umayam L.A."/>
            <person name="White O."/>
            <person name="White R.H."/>
            <person name="de Macario E.C."/>
            <person name="Ferry J.G."/>
            <person name="Jarrell K.F."/>
            <person name="Jing H."/>
            <person name="Macario A.J.L."/>
            <person name="Paulsen I."/>
            <person name="Pritchett M."/>
            <person name="Sowers K.R."/>
            <person name="Swanson R.V."/>
            <person name="Zinder S.H."/>
            <person name="Lander E."/>
            <person name="Metcalf W.W."/>
            <person name="Birren B."/>
        </authorList>
    </citation>
    <scope>NUCLEOTIDE SEQUENCE [LARGE SCALE GENOMIC DNA]</scope>
    <source>
        <strain evidence="2">ATCC 35395 / DSM 2834 / JCM 12185 / C2A</strain>
    </source>
</reference>
<keyword evidence="2" id="KW-1185">Reference proteome</keyword>
<evidence type="ECO:0000313" key="1">
    <source>
        <dbReference type="EMBL" id="AAM07428.1"/>
    </source>
</evidence>
<dbReference type="InParanoid" id="Q8TIR2"/>
<dbReference type="AlphaFoldDB" id="Q8TIR2"/>
<protein>
    <submittedName>
        <fullName evidence="1">Uncharacterized protein</fullName>
    </submittedName>
</protein>
<sequence length="114" mass="12810">MSHHQPAHRILLGKLKSVKLNSGLFNLLFVLGQKLHKFRSFHHRDTVNHADVGPGQVEGSVSLSTFCFVKDIIAVSGKVNPLVDNIDSIWNFQFLEVFKDLVAIRRVPGTNVHE</sequence>
<name>Q8TIR2_METAC</name>